<keyword evidence="3" id="KW-1185">Reference proteome</keyword>
<organism evidence="2 3">
    <name type="scientific">Oleiagrimonas citrea</name>
    <dbReference type="NCBI Taxonomy" id="1665687"/>
    <lineage>
        <taxon>Bacteria</taxon>
        <taxon>Pseudomonadati</taxon>
        <taxon>Pseudomonadota</taxon>
        <taxon>Gammaproteobacteria</taxon>
        <taxon>Lysobacterales</taxon>
        <taxon>Rhodanobacteraceae</taxon>
        <taxon>Oleiagrimonas</taxon>
    </lineage>
</organism>
<comment type="caution">
    <text evidence="2">The sequence shown here is derived from an EMBL/GenBank/DDBJ whole genome shotgun (WGS) entry which is preliminary data.</text>
</comment>
<keyword evidence="1" id="KW-1133">Transmembrane helix</keyword>
<keyword evidence="1" id="KW-0472">Membrane</keyword>
<sequence>MNDDRSAIVRDLSTPLAGAKGWMKFLGIMFIIQGVFTALSIVGILIAWLPIWIGVLLNQSAGALEQAHASGDEAAFRLSLDKLRSYFVIQGVLMLIGIILGVLMILLYGAIFAAMLSSGKFH</sequence>
<evidence type="ECO:0000256" key="1">
    <source>
        <dbReference type="SAM" id="Phobius"/>
    </source>
</evidence>
<dbReference type="AlphaFoldDB" id="A0A846ZKW2"/>
<feature type="transmembrane region" description="Helical" evidence="1">
    <location>
        <begin position="25"/>
        <end position="49"/>
    </location>
</feature>
<proteinExistence type="predicted"/>
<name>A0A846ZKW2_9GAMM</name>
<evidence type="ECO:0000313" key="2">
    <source>
        <dbReference type="EMBL" id="NKZ38327.1"/>
    </source>
</evidence>
<dbReference type="Pfam" id="PF17319">
    <property type="entry name" value="DUF5362"/>
    <property type="match status" value="1"/>
</dbReference>
<accession>A0A846ZKW2</accession>
<feature type="transmembrane region" description="Helical" evidence="1">
    <location>
        <begin position="87"/>
        <end position="116"/>
    </location>
</feature>
<keyword evidence="1" id="KW-0812">Transmembrane</keyword>
<protein>
    <submittedName>
        <fullName evidence="2">DUF5362 domain-containing protein</fullName>
    </submittedName>
</protein>
<dbReference type="EMBL" id="JAAZQD010000002">
    <property type="protein sequence ID" value="NKZ38327.1"/>
    <property type="molecule type" value="Genomic_DNA"/>
</dbReference>
<reference evidence="2 3" key="1">
    <citation type="journal article" date="2017" name="Int. J. Syst. Evol. Microbiol.">
        <title>Oleiagrimonas citrea sp. nov., a marine bacterium isolated from tidal flat sediment and emended description of the genus Oleiagrimonas Fang et al. 2015 and Oleiagrimonas soli.</title>
        <authorList>
            <person name="Yang S.H."/>
            <person name="Seo H.S."/>
            <person name="Seong C.N."/>
            <person name="Kwon K.K."/>
        </authorList>
    </citation>
    <scope>NUCLEOTIDE SEQUENCE [LARGE SCALE GENOMIC DNA]</scope>
    <source>
        <strain evidence="2 3">MEBiC09124</strain>
    </source>
</reference>
<dbReference type="InterPro" id="IPR035287">
    <property type="entry name" value="DUF5362"/>
</dbReference>
<dbReference type="RefSeq" id="WP_113064332.1">
    <property type="nucleotide sequence ID" value="NZ_JAAZQD010000002.1"/>
</dbReference>
<dbReference type="Proteomes" id="UP000541636">
    <property type="component" value="Unassembled WGS sequence"/>
</dbReference>
<evidence type="ECO:0000313" key="3">
    <source>
        <dbReference type="Proteomes" id="UP000541636"/>
    </source>
</evidence>
<gene>
    <name evidence="2" type="ORF">HF690_05065</name>
</gene>